<evidence type="ECO:0000256" key="7">
    <source>
        <dbReference type="ARBA" id="ARBA00023008"/>
    </source>
</evidence>
<dbReference type="Gene3D" id="2.60.40.1220">
    <property type="match status" value="1"/>
</dbReference>
<name>A0ABZ0ZMA6_9ACTN</name>
<dbReference type="InterPro" id="IPR014755">
    <property type="entry name" value="Cu-Rt/internalin_Ig-like"/>
</dbReference>
<comment type="subcellular location">
    <subcellularLocation>
        <location evidence="1">Cell membrane</location>
        <topology evidence="1">Multi-pass membrane protein</topology>
    </subcellularLocation>
</comment>
<keyword evidence="5" id="KW-0732">Signal</keyword>
<keyword evidence="14" id="KW-1185">Reference proteome</keyword>
<dbReference type="InterPro" id="IPR014756">
    <property type="entry name" value="Ig_E-set"/>
</dbReference>
<evidence type="ECO:0000256" key="9">
    <source>
        <dbReference type="SAM" id="Phobius"/>
    </source>
</evidence>
<evidence type="ECO:0000259" key="12">
    <source>
        <dbReference type="Pfam" id="PF13115"/>
    </source>
</evidence>
<dbReference type="Pfam" id="PF04234">
    <property type="entry name" value="CopC"/>
    <property type="match status" value="1"/>
</dbReference>
<evidence type="ECO:0000256" key="6">
    <source>
        <dbReference type="ARBA" id="ARBA00022989"/>
    </source>
</evidence>
<keyword evidence="3 9" id="KW-0812">Transmembrane</keyword>
<evidence type="ECO:0000256" key="1">
    <source>
        <dbReference type="ARBA" id="ARBA00004651"/>
    </source>
</evidence>
<keyword evidence="8 9" id="KW-0472">Membrane</keyword>
<protein>
    <submittedName>
        <fullName evidence="13">CopD family protein</fullName>
    </submittedName>
</protein>
<evidence type="ECO:0000256" key="8">
    <source>
        <dbReference type="ARBA" id="ARBA00023136"/>
    </source>
</evidence>
<dbReference type="InterPro" id="IPR032693">
    <property type="entry name" value="YtkA-like_dom"/>
</dbReference>
<evidence type="ECO:0000256" key="3">
    <source>
        <dbReference type="ARBA" id="ARBA00022692"/>
    </source>
</evidence>
<evidence type="ECO:0000256" key="4">
    <source>
        <dbReference type="ARBA" id="ARBA00022723"/>
    </source>
</evidence>
<dbReference type="InterPro" id="IPR007348">
    <property type="entry name" value="CopC_dom"/>
</dbReference>
<dbReference type="InterPro" id="IPR008457">
    <property type="entry name" value="Cu-R_CopD_dom"/>
</dbReference>
<dbReference type="PANTHER" id="PTHR34820:SF4">
    <property type="entry name" value="INNER MEMBRANE PROTEIN YEBZ"/>
    <property type="match status" value="1"/>
</dbReference>
<evidence type="ECO:0000313" key="13">
    <source>
        <dbReference type="EMBL" id="WQQ25338.1"/>
    </source>
</evidence>
<keyword evidence="6 9" id="KW-1133">Transmembrane helix</keyword>
<feature type="transmembrane region" description="Helical" evidence="9">
    <location>
        <begin position="118"/>
        <end position="138"/>
    </location>
</feature>
<keyword evidence="4" id="KW-0479">Metal-binding</keyword>
<feature type="transmembrane region" description="Helical" evidence="9">
    <location>
        <begin position="158"/>
        <end position="179"/>
    </location>
</feature>
<evidence type="ECO:0000313" key="14">
    <source>
        <dbReference type="Proteomes" id="UP001327225"/>
    </source>
</evidence>
<organism evidence="13 14">
    <name type="scientific">Nocardioides bizhenqiangii</name>
    <dbReference type="NCBI Taxonomy" id="3095076"/>
    <lineage>
        <taxon>Bacteria</taxon>
        <taxon>Bacillati</taxon>
        <taxon>Actinomycetota</taxon>
        <taxon>Actinomycetes</taxon>
        <taxon>Propionibacteriales</taxon>
        <taxon>Nocardioidaceae</taxon>
        <taxon>Nocardioides</taxon>
    </lineage>
</organism>
<dbReference type="SUPFAM" id="SSF81296">
    <property type="entry name" value="E set domains"/>
    <property type="match status" value="1"/>
</dbReference>
<feature type="transmembrane region" description="Helical" evidence="9">
    <location>
        <begin position="228"/>
        <end position="248"/>
    </location>
</feature>
<sequence length="521" mass="52752">MSTDPAEGAVLPAAPDQVRLTFNEAVAGVPDGVELYDARGTTVASSSAVSGDELTVTLDEPVGEGTLVLVWRVVSEDGHPVSGSLSFSIGAPSASVETPPNGADASTDAPLLLTLARWVGYAGLLLAVGLVAFTVLFLPTSHLADAARQRLVAATRAAAAVAVVGWLVALPLAAVYQLGGGLSAVSKGTTWSALATGEYVVTAAVVIGVVSAVCLLGRGAPARPRAIAALMAAATATCAPALIGHTRAATPEALVVAADMLHLLAGSVWLGGLAALTLVLSDLAGRGALGAEVLARFSAVAAGLLMALVATGTLMAWRIVGSWSALLDSAYGQLLLVKILVALVAVGFAAWNRFGLLPRFKEASRRRDRRAGAHVLVRAVAAEAVALIAVLLVTGLLVDKSPEAEASDTASAGSAPVVRTGTLGDVEVRATVSAPTTGPSTVTVEMLDPAGEPFEGMAAPRVRLSSDQVDLGAVPVKSVAPGTYAAEVVFPSPGTWHLQVSLRISEFDNPVTSLDFGITAR</sequence>
<feature type="transmembrane region" description="Helical" evidence="9">
    <location>
        <begin position="260"/>
        <end position="281"/>
    </location>
</feature>
<proteinExistence type="predicted"/>
<dbReference type="Proteomes" id="UP001327225">
    <property type="component" value="Chromosome"/>
</dbReference>
<dbReference type="PANTHER" id="PTHR34820">
    <property type="entry name" value="INNER MEMBRANE PROTEIN YEBZ"/>
    <property type="match status" value="1"/>
</dbReference>
<feature type="transmembrane region" description="Helical" evidence="9">
    <location>
        <begin position="331"/>
        <end position="354"/>
    </location>
</feature>
<evidence type="ECO:0000256" key="2">
    <source>
        <dbReference type="ARBA" id="ARBA00022475"/>
    </source>
</evidence>
<gene>
    <name evidence="13" type="ORF">SHK19_15365</name>
</gene>
<evidence type="ECO:0000259" key="10">
    <source>
        <dbReference type="Pfam" id="PF04234"/>
    </source>
</evidence>
<keyword evidence="7" id="KW-0186">Copper</keyword>
<feature type="domain" description="YtkA-like" evidence="12">
    <location>
        <begin position="425"/>
        <end position="500"/>
    </location>
</feature>
<dbReference type="RefSeq" id="WP_322936760.1">
    <property type="nucleotide sequence ID" value="NZ_CP141059.1"/>
</dbReference>
<feature type="transmembrane region" description="Helical" evidence="9">
    <location>
        <begin position="199"/>
        <end position="216"/>
    </location>
</feature>
<dbReference type="InterPro" id="IPR032694">
    <property type="entry name" value="CopC/D"/>
</dbReference>
<feature type="transmembrane region" description="Helical" evidence="9">
    <location>
        <begin position="293"/>
        <end position="319"/>
    </location>
</feature>
<feature type="domain" description="CopC" evidence="10">
    <location>
        <begin position="2"/>
        <end position="89"/>
    </location>
</feature>
<reference evidence="14" key="1">
    <citation type="submission" date="2023-12" db="EMBL/GenBank/DDBJ databases">
        <title>Novel species in genus Nocardioides.</title>
        <authorList>
            <person name="Zhou H."/>
        </authorList>
    </citation>
    <scope>NUCLEOTIDE SEQUENCE [LARGE SCALE GENOMIC DNA]</scope>
    <source>
        <strain evidence="14">HM61</strain>
    </source>
</reference>
<evidence type="ECO:0000256" key="5">
    <source>
        <dbReference type="ARBA" id="ARBA00022729"/>
    </source>
</evidence>
<evidence type="ECO:0000259" key="11">
    <source>
        <dbReference type="Pfam" id="PF05425"/>
    </source>
</evidence>
<feature type="domain" description="Copper resistance protein D" evidence="11">
    <location>
        <begin position="292"/>
        <end position="397"/>
    </location>
</feature>
<dbReference type="Pfam" id="PF05425">
    <property type="entry name" value="CopD"/>
    <property type="match status" value="1"/>
</dbReference>
<dbReference type="Pfam" id="PF13115">
    <property type="entry name" value="YtkA"/>
    <property type="match status" value="1"/>
</dbReference>
<feature type="transmembrane region" description="Helical" evidence="9">
    <location>
        <begin position="375"/>
        <end position="398"/>
    </location>
</feature>
<accession>A0ABZ0ZMA6</accession>
<dbReference type="EMBL" id="CP141059">
    <property type="protein sequence ID" value="WQQ25338.1"/>
    <property type="molecule type" value="Genomic_DNA"/>
</dbReference>
<keyword evidence="2" id="KW-1003">Cell membrane</keyword>